<evidence type="ECO:0000313" key="5">
    <source>
        <dbReference type="EMBL" id="MCV7230803.1"/>
    </source>
</evidence>
<evidence type="ECO:0000256" key="2">
    <source>
        <dbReference type="ARBA" id="ARBA00022630"/>
    </source>
</evidence>
<accession>A0ABT3CMQ1</accession>
<dbReference type="EMBL" id="JACKTY010000052">
    <property type="protein sequence ID" value="MCV7230803.1"/>
    <property type="molecule type" value="Genomic_DNA"/>
</dbReference>
<dbReference type="PANTHER" id="PTHR43004">
    <property type="entry name" value="TRK SYSTEM POTASSIUM UPTAKE PROTEIN"/>
    <property type="match status" value="1"/>
</dbReference>
<dbReference type="InterPro" id="IPR002938">
    <property type="entry name" value="FAD-bd"/>
</dbReference>
<proteinExistence type="predicted"/>
<protein>
    <submittedName>
        <fullName evidence="5">FAD-dependent monooxygenase</fullName>
    </submittedName>
</protein>
<keyword evidence="6" id="KW-1185">Reference proteome</keyword>
<keyword evidence="5" id="KW-0503">Monooxygenase</keyword>
<sequence length="519" mass="56553">MTEVHSEDLPLTDTEVLIVGAGPTGLMAAVALARRGVRAVIVDRKTGPTRESRALAVQARTMEIYDQLGLAEHVLAGAYQAERMQIGRTGAVDGVAIGALQDGATRFPGVQIFEQSRNEQLLYNTLLADNRDVRWQHRLIDLVDSTAEPGGRVRALLEGPEGLVAVTARWCIGADGAASAVRRELDLRFDGVTDDATFWVADVRNVRGVPEGSMAMRFGTATFAIAFPLGDDGHTRLVALAPRDTITQQGAIDSARSDLGLTLGAVDWFSTYRVHHRVASRFRAGSVFLAGDAGHVHSPVGGQGMNTGLQDAHNLAMLLADIRDGRLDDRAVARYERERRPVAVHLVKVTDRAFGVIGRRTPATALLRRRFSFVLAKLAPVVLKSALGPRLGGYLGQYRIRYHYLEPQEQTPAWADDPAVGRRLPPVQNNQQSLQDMTWQLHSYGAGEVSRPEVPEWMTGPHTFGADPHGRLRSDRLYLVRPDQFVAASIPMHRGTADATQLSSAMVVQWIIATGEPTG</sequence>
<evidence type="ECO:0000256" key="1">
    <source>
        <dbReference type="ARBA" id="ARBA00001974"/>
    </source>
</evidence>
<dbReference type="PANTHER" id="PTHR43004:SF19">
    <property type="entry name" value="BINDING MONOOXYGENASE, PUTATIVE (JCVI)-RELATED"/>
    <property type="match status" value="1"/>
</dbReference>
<dbReference type="PRINTS" id="PR00420">
    <property type="entry name" value="RNGMNOXGNASE"/>
</dbReference>
<dbReference type="Proteomes" id="UP001526201">
    <property type="component" value="Unassembled WGS sequence"/>
</dbReference>
<dbReference type="InterPro" id="IPR036188">
    <property type="entry name" value="FAD/NAD-bd_sf"/>
</dbReference>
<feature type="domain" description="FAD-binding" evidence="4">
    <location>
        <begin position="13"/>
        <end position="348"/>
    </location>
</feature>
<dbReference type="Gene3D" id="3.50.50.60">
    <property type="entry name" value="FAD/NAD(P)-binding domain"/>
    <property type="match status" value="1"/>
</dbReference>
<dbReference type="Pfam" id="PF01494">
    <property type="entry name" value="FAD_binding_3"/>
    <property type="match status" value="1"/>
</dbReference>
<keyword evidence="3" id="KW-0274">FAD</keyword>
<dbReference type="Gene3D" id="3.30.70.2450">
    <property type="match status" value="1"/>
</dbReference>
<comment type="caution">
    <text evidence="5">The sequence shown here is derived from an EMBL/GenBank/DDBJ whole genome shotgun (WGS) entry which is preliminary data.</text>
</comment>
<dbReference type="RefSeq" id="WP_264072096.1">
    <property type="nucleotide sequence ID" value="NZ_JACKTY010000052.1"/>
</dbReference>
<keyword evidence="2" id="KW-0285">Flavoprotein</keyword>
<evidence type="ECO:0000256" key="3">
    <source>
        <dbReference type="ARBA" id="ARBA00022827"/>
    </source>
</evidence>
<dbReference type="GO" id="GO:0004497">
    <property type="term" value="F:monooxygenase activity"/>
    <property type="evidence" value="ECO:0007669"/>
    <property type="project" value="UniProtKB-KW"/>
</dbReference>
<gene>
    <name evidence="5" type="ORF">H7J73_32840</name>
</gene>
<comment type="cofactor">
    <cofactor evidence="1">
        <name>FAD</name>
        <dbReference type="ChEBI" id="CHEBI:57692"/>
    </cofactor>
</comment>
<dbReference type="SUPFAM" id="SSF51905">
    <property type="entry name" value="FAD/NAD(P)-binding domain"/>
    <property type="match status" value="1"/>
</dbReference>
<name>A0ABT3CMQ1_9MYCO</name>
<evidence type="ECO:0000259" key="4">
    <source>
        <dbReference type="Pfam" id="PF01494"/>
    </source>
</evidence>
<organism evidence="5 6">
    <name type="scientific">Mycolicibacterium komossense</name>
    <dbReference type="NCBI Taxonomy" id="1779"/>
    <lineage>
        <taxon>Bacteria</taxon>
        <taxon>Bacillati</taxon>
        <taxon>Actinomycetota</taxon>
        <taxon>Actinomycetes</taxon>
        <taxon>Mycobacteriales</taxon>
        <taxon>Mycobacteriaceae</taxon>
        <taxon>Mycolicibacterium</taxon>
    </lineage>
</organism>
<dbReference type="InterPro" id="IPR050641">
    <property type="entry name" value="RIFMO-like"/>
</dbReference>
<evidence type="ECO:0000313" key="6">
    <source>
        <dbReference type="Proteomes" id="UP001526201"/>
    </source>
</evidence>
<keyword evidence="5" id="KW-0560">Oxidoreductase</keyword>
<reference evidence="5 6" key="1">
    <citation type="journal article" date="2022" name="BMC Genomics">
        <title>Comparative genome analysis of mycobacteria focusing on tRNA and non-coding RNA.</title>
        <authorList>
            <person name="Behra P.R.K."/>
            <person name="Pettersson B.M.F."/>
            <person name="Ramesh M."/>
            <person name="Das S."/>
            <person name="Dasgupta S."/>
            <person name="Kirsebom L.A."/>
        </authorList>
    </citation>
    <scope>NUCLEOTIDE SEQUENCE [LARGE SCALE GENOMIC DNA]</scope>
    <source>
        <strain evidence="5 6">DSM 44078</strain>
    </source>
</reference>